<dbReference type="Pfam" id="PF00440">
    <property type="entry name" value="TetR_N"/>
    <property type="match status" value="1"/>
</dbReference>
<dbReference type="SUPFAM" id="SSF46689">
    <property type="entry name" value="Homeodomain-like"/>
    <property type="match status" value="1"/>
</dbReference>
<evidence type="ECO:0000313" key="6">
    <source>
        <dbReference type="EMBL" id="MBP2435611.1"/>
    </source>
</evidence>
<gene>
    <name evidence="6" type="ORF">JOF34_000197</name>
</gene>
<dbReference type="InterPro" id="IPR001647">
    <property type="entry name" value="HTH_TetR"/>
</dbReference>
<comment type="caution">
    <text evidence="6">The sequence shown here is derived from an EMBL/GenBank/DDBJ whole genome shotgun (WGS) entry which is preliminary data.</text>
</comment>
<organism evidence="6 7">
    <name type="scientific">Microbacterium amylolyticum</name>
    <dbReference type="NCBI Taxonomy" id="936337"/>
    <lineage>
        <taxon>Bacteria</taxon>
        <taxon>Bacillati</taxon>
        <taxon>Actinomycetota</taxon>
        <taxon>Actinomycetes</taxon>
        <taxon>Micrococcales</taxon>
        <taxon>Microbacteriaceae</taxon>
        <taxon>Microbacterium</taxon>
    </lineage>
</organism>
<dbReference type="RefSeq" id="WP_165132383.1">
    <property type="nucleotide sequence ID" value="NZ_CP049253.1"/>
</dbReference>
<keyword evidence="1" id="KW-0805">Transcription regulation</keyword>
<evidence type="ECO:0000259" key="5">
    <source>
        <dbReference type="PROSITE" id="PS50977"/>
    </source>
</evidence>
<keyword evidence="2 4" id="KW-0238">DNA-binding</keyword>
<dbReference type="EMBL" id="JAGIOL010000001">
    <property type="protein sequence ID" value="MBP2435611.1"/>
    <property type="molecule type" value="Genomic_DNA"/>
</dbReference>
<proteinExistence type="predicted"/>
<feature type="DNA-binding region" description="H-T-H motif" evidence="4">
    <location>
        <begin position="33"/>
        <end position="52"/>
    </location>
</feature>
<reference evidence="6 7" key="1">
    <citation type="submission" date="2021-03" db="EMBL/GenBank/DDBJ databases">
        <title>Sequencing the genomes of 1000 actinobacteria strains.</title>
        <authorList>
            <person name="Klenk H.-P."/>
        </authorList>
    </citation>
    <scope>NUCLEOTIDE SEQUENCE [LARGE SCALE GENOMIC DNA]</scope>
    <source>
        <strain evidence="6 7">DSM 24221</strain>
    </source>
</reference>
<dbReference type="Proteomes" id="UP001519362">
    <property type="component" value="Unassembled WGS sequence"/>
</dbReference>
<dbReference type="PANTHER" id="PTHR30055">
    <property type="entry name" value="HTH-TYPE TRANSCRIPTIONAL REGULATOR RUTR"/>
    <property type="match status" value="1"/>
</dbReference>
<dbReference type="PROSITE" id="PS01081">
    <property type="entry name" value="HTH_TETR_1"/>
    <property type="match status" value="1"/>
</dbReference>
<keyword evidence="3" id="KW-0804">Transcription</keyword>
<dbReference type="PROSITE" id="PS50977">
    <property type="entry name" value="HTH_TETR_2"/>
    <property type="match status" value="1"/>
</dbReference>
<evidence type="ECO:0000313" key="7">
    <source>
        <dbReference type="Proteomes" id="UP001519362"/>
    </source>
</evidence>
<dbReference type="PANTHER" id="PTHR30055:SF234">
    <property type="entry name" value="HTH-TYPE TRANSCRIPTIONAL REGULATOR BETI"/>
    <property type="match status" value="1"/>
</dbReference>
<dbReference type="InterPro" id="IPR049484">
    <property type="entry name" value="Rv0078-like_C"/>
</dbReference>
<dbReference type="Gene3D" id="1.10.357.10">
    <property type="entry name" value="Tetracycline Repressor, domain 2"/>
    <property type="match status" value="1"/>
</dbReference>
<dbReference type="InterPro" id="IPR050109">
    <property type="entry name" value="HTH-type_TetR-like_transc_reg"/>
</dbReference>
<sequence>MPRATAAEAAATAHRIRDVAITAFAHHGFAGVSVEDIAQAAGVTRGAVYHHFSSKQGLFAAVVEELHRCVADAIVTVADAAGESPWDQLVAGSHAFIDAITEGDAARVLLLEAPAAIGWAQWRALDDAASGVQLRDALANCGLSGDEAAALAPQLSGAMNEAALWIIERGGDSASRRSAHAALDRLLASVR</sequence>
<feature type="domain" description="HTH tetR-type" evidence="5">
    <location>
        <begin position="10"/>
        <end position="70"/>
    </location>
</feature>
<dbReference type="InterPro" id="IPR023772">
    <property type="entry name" value="DNA-bd_HTH_TetR-type_CS"/>
</dbReference>
<evidence type="ECO:0000256" key="1">
    <source>
        <dbReference type="ARBA" id="ARBA00023015"/>
    </source>
</evidence>
<dbReference type="InterPro" id="IPR009057">
    <property type="entry name" value="Homeodomain-like_sf"/>
</dbReference>
<keyword evidence="7" id="KW-1185">Reference proteome</keyword>
<evidence type="ECO:0000256" key="3">
    <source>
        <dbReference type="ARBA" id="ARBA00023163"/>
    </source>
</evidence>
<evidence type="ECO:0000256" key="4">
    <source>
        <dbReference type="PROSITE-ProRule" id="PRU00335"/>
    </source>
</evidence>
<name>A0ABS4ZE90_9MICO</name>
<evidence type="ECO:0000256" key="2">
    <source>
        <dbReference type="ARBA" id="ARBA00023125"/>
    </source>
</evidence>
<dbReference type="PRINTS" id="PR00455">
    <property type="entry name" value="HTHTETR"/>
</dbReference>
<protein>
    <submittedName>
        <fullName evidence="6">AcrR family transcriptional regulator</fullName>
    </submittedName>
</protein>
<dbReference type="Pfam" id="PF21351">
    <property type="entry name" value="TetR_C_41"/>
    <property type="match status" value="1"/>
</dbReference>
<accession>A0ABS4ZE90</accession>